<accession>K4LCV0</accession>
<dbReference type="eggNOG" id="COG2099">
    <property type="taxonomic scope" value="Bacteria"/>
</dbReference>
<dbReference type="GO" id="GO:0016994">
    <property type="term" value="F:precorrin-6A reductase activity"/>
    <property type="evidence" value="ECO:0007669"/>
    <property type="project" value="UniProtKB-EC"/>
</dbReference>
<dbReference type="PANTHER" id="PTHR36925">
    <property type="entry name" value="COBALT-PRECORRIN-6A REDUCTASE"/>
    <property type="match status" value="1"/>
</dbReference>
<dbReference type="GO" id="GO:0009236">
    <property type="term" value="P:cobalamin biosynthetic process"/>
    <property type="evidence" value="ECO:0007669"/>
    <property type="project" value="UniProtKB-UniPathway"/>
</dbReference>
<keyword evidence="3 4" id="KW-0560">Oxidoreductase</keyword>
<dbReference type="STRING" id="1089553.Tph_c05280"/>
<evidence type="ECO:0000256" key="3">
    <source>
        <dbReference type="ARBA" id="ARBA00023002"/>
    </source>
</evidence>
<evidence type="ECO:0000256" key="1">
    <source>
        <dbReference type="ARBA" id="ARBA00004953"/>
    </source>
</evidence>
<evidence type="ECO:0000313" key="5">
    <source>
        <dbReference type="Proteomes" id="UP000000467"/>
    </source>
</evidence>
<dbReference type="KEGG" id="tpz:Tph_c05280"/>
<dbReference type="NCBIfam" id="TIGR00715">
    <property type="entry name" value="precor6x_red"/>
    <property type="match status" value="1"/>
</dbReference>
<dbReference type="InterPro" id="IPR003723">
    <property type="entry name" value="Precorrin-6x_reduct"/>
</dbReference>
<protein>
    <submittedName>
        <fullName evidence="4">Cobalt-precorrin-6x reductase CbiJ</fullName>
        <ecNumber evidence="4">1.3.1.54</ecNumber>
    </submittedName>
</protein>
<evidence type="ECO:0000256" key="2">
    <source>
        <dbReference type="ARBA" id="ARBA00022573"/>
    </source>
</evidence>
<dbReference type="PANTHER" id="PTHR36925:SF1">
    <property type="entry name" value="COBALT-PRECORRIN-6A REDUCTASE"/>
    <property type="match status" value="1"/>
</dbReference>
<dbReference type="OrthoDB" id="9780707at2"/>
<dbReference type="UniPathway" id="UPA00148"/>
<dbReference type="EMBL" id="CP003732">
    <property type="protein sequence ID" value="AFV10766.1"/>
    <property type="molecule type" value="Genomic_DNA"/>
</dbReference>
<dbReference type="RefSeq" id="WP_015049684.1">
    <property type="nucleotide sequence ID" value="NC_018870.1"/>
</dbReference>
<gene>
    <name evidence="4" type="primary">cbiJ</name>
    <name evidence="4" type="ordered locus">Tph_c05280</name>
</gene>
<reference evidence="4 5" key="1">
    <citation type="journal article" date="2012" name="BMC Genomics">
        <title>Genome-guided analysis of physiological and morphological traits of the fermentative acetate oxidizer Thermacetogenium phaeum.</title>
        <authorList>
            <person name="Oehler D."/>
            <person name="Poehlein A."/>
            <person name="Leimbach A."/>
            <person name="Muller N."/>
            <person name="Daniel R."/>
            <person name="Gottschalk G."/>
            <person name="Schink B."/>
        </authorList>
    </citation>
    <scope>NUCLEOTIDE SEQUENCE [LARGE SCALE GENOMIC DNA]</scope>
    <source>
        <strain evidence="5">ATCC BAA-254 / DSM 26808 / PB</strain>
    </source>
</reference>
<organism evidence="4 5">
    <name type="scientific">Thermacetogenium phaeum (strain ATCC BAA-254 / DSM 26808 / PB)</name>
    <dbReference type="NCBI Taxonomy" id="1089553"/>
    <lineage>
        <taxon>Bacteria</taxon>
        <taxon>Bacillati</taxon>
        <taxon>Bacillota</taxon>
        <taxon>Clostridia</taxon>
        <taxon>Thermoanaerobacterales</taxon>
        <taxon>Thermoanaerobacteraceae</taxon>
        <taxon>Thermacetogenium</taxon>
    </lineage>
</organism>
<name>K4LCV0_THEPS</name>
<proteinExistence type="predicted"/>
<sequence>MLLVLAGTKDGRDLAGILAAEGFRVLASAATAYGGELLQEVPGIAVHVGRLDAEGLNRLMEAYDIKGIVDATHPFAVEISRLAREAAASRRIPCLCWERPPASLCKENSQLLHRAADWEGAVRCLAALRAKRLFLAVGVRPLAFFVNHPALRGRHFLVRVLPLPEAVAACRRLGLRPEQICALQGPVTQELNRALLEHFRAEALVTKESGPAGGTGEKVAAALSLGIPVVLVDRPRVESAAPKASTVEEVLRWAAEVEGRRDYDKL</sequence>
<keyword evidence="5" id="KW-1185">Reference proteome</keyword>
<dbReference type="Pfam" id="PF02571">
    <property type="entry name" value="CbiJ"/>
    <property type="match status" value="1"/>
</dbReference>
<dbReference type="Proteomes" id="UP000000467">
    <property type="component" value="Chromosome"/>
</dbReference>
<evidence type="ECO:0000313" key="4">
    <source>
        <dbReference type="EMBL" id="AFV10766.1"/>
    </source>
</evidence>
<comment type="pathway">
    <text evidence="1">Cofactor biosynthesis; adenosylcobalamin biosynthesis.</text>
</comment>
<dbReference type="PROSITE" id="PS51014">
    <property type="entry name" value="COBK_CBIJ"/>
    <property type="match status" value="1"/>
</dbReference>
<dbReference type="HOGENOM" id="CLU_068627_0_0_9"/>
<dbReference type="AlphaFoldDB" id="K4LCV0"/>
<dbReference type="EC" id="1.3.1.54" evidence="4"/>
<keyword evidence="2" id="KW-0169">Cobalamin biosynthesis</keyword>